<accession>A0A2P2L023</accession>
<proteinExistence type="predicted"/>
<sequence>MEILNDATERGKTFDEPDPDEHSNNQNISEPDPDDSQANQHRDMEILNDATERGKTFDEPDPDEHSNNQNISEPDPDDSQANQHREIETLIDVTEPGKTFEEPDPDDLEMKQKNLGEQAHICKAYEEPDPDEFEANRVVRPRQNPVGILVPSQQVSDMQLDEPDPDDEGLQRIQDSATIACGRLQKAIKALRAEVNAREATEALQILLKIIRNVIEHPGEIKFMRLRKANPKIQMNVANYKAAMEILHMVGFHEDDIFDEIGRAETYLMLRRNDPGLLWLAKSSLEACMA</sequence>
<organism evidence="3">
    <name type="scientific">Rhizophora mucronata</name>
    <name type="common">Asiatic mangrove</name>
    <dbReference type="NCBI Taxonomy" id="61149"/>
    <lineage>
        <taxon>Eukaryota</taxon>
        <taxon>Viridiplantae</taxon>
        <taxon>Streptophyta</taxon>
        <taxon>Embryophyta</taxon>
        <taxon>Tracheophyta</taxon>
        <taxon>Spermatophyta</taxon>
        <taxon>Magnoliopsida</taxon>
        <taxon>eudicotyledons</taxon>
        <taxon>Gunneridae</taxon>
        <taxon>Pentapetalae</taxon>
        <taxon>rosids</taxon>
        <taxon>fabids</taxon>
        <taxon>Malpighiales</taxon>
        <taxon>Rhizophoraceae</taxon>
        <taxon>Rhizophora</taxon>
    </lineage>
</organism>
<protein>
    <submittedName>
        <fullName evidence="3">Protein-tyrosine-phosphatase IBR5</fullName>
    </submittedName>
</protein>
<dbReference type="InterPro" id="IPR018997">
    <property type="entry name" value="PUB_domain"/>
</dbReference>
<evidence type="ECO:0000256" key="1">
    <source>
        <dbReference type="SAM" id="MobiDB-lite"/>
    </source>
</evidence>
<name>A0A2P2L023_RHIMU</name>
<feature type="compositionally biased region" description="Basic and acidic residues" evidence="1">
    <location>
        <begin position="40"/>
        <end position="66"/>
    </location>
</feature>
<dbReference type="AlphaFoldDB" id="A0A2P2L023"/>
<dbReference type="EMBL" id="GGEC01030823">
    <property type="protein sequence ID" value="MBX11307.1"/>
    <property type="molecule type" value="Transcribed_RNA"/>
</dbReference>
<dbReference type="SUPFAM" id="SSF143503">
    <property type="entry name" value="PUG domain-like"/>
    <property type="match status" value="1"/>
</dbReference>
<dbReference type="PANTHER" id="PTHR47796">
    <property type="entry name" value="ZINC METALLOPROTEINASE-LIKE PROTEIN"/>
    <property type="match status" value="1"/>
</dbReference>
<feature type="domain" description="PUB" evidence="2">
    <location>
        <begin position="199"/>
        <end position="275"/>
    </location>
</feature>
<evidence type="ECO:0000259" key="2">
    <source>
        <dbReference type="Pfam" id="PF09409"/>
    </source>
</evidence>
<reference evidence="3" key="1">
    <citation type="submission" date="2018-02" db="EMBL/GenBank/DDBJ databases">
        <title>Rhizophora mucronata_Transcriptome.</title>
        <authorList>
            <person name="Meera S.P."/>
            <person name="Sreeshan A."/>
            <person name="Augustine A."/>
        </authorList>
    </citation>
    <scope>NUCLEOTIDE SEQUENCE</scope>
    <source>
        <tissue evidence="3">Leaf</tissue>
    </source>
</reference>
<feature type="compositionally biased region" description="Basic and acidic residues" evidence="1">
    <location>
        <begin position="7"/>
        <end position="23"/>
    </location>
</feature>
<feature type="region of interest" description="Disordered" evidence="1">
    <location>
        <begin position="1"/>
        <end position="105"/>
    </location>
</feature>
<dbReference type="CDD" id="cd10463">
    <property type="entry name" value="PUB_WLM"/>
    <property type="match status" value="1"/>
</dbReference>
<evidence type="ECO:0000313" key="3">
    <source>
        <dbReference type="EMBL" id="MBX11307.1"/>
    </source>
</evidence>
<dbReference type="InterPro" id="IPR036339">
    <property type="entry name" value="PUB-like_dom_sf"/>
</dbReference>
<dbReference type="Gene3D" id="1.20.58.2190">
    <property type="match status" value="1"/>
</dbReference>
<dbReference type="Pfam" id="PF09409">
    <property type="entry name" value="PUB"/>
    <property type="match status" value="1"/>
</dbReference>
<dbReference type="SMART" id="SM00580">
    <property type="entry name" value="PUG"/>
    <property type="match status" value="1"/>
</dbReference>
<dbReference type="PANTHER" id="PTHR47796:SF1">
    <property type="entry name" value="OS08G0500800 PROTEIN"/>
    <property type="match status" value="1"/>
</dbReference>